<evidence type="ECO:0000256" key="1">
    <source>
        <dbReference type="ARBA" id="ARBA00004613"/>
    </source>
</evidence>
<dbReference type="InterPro" id="IPR009003">
    <property type="entry name" value="Peptidase_S1_PA"/>
</dbReference>
<evidence type="ECO:0000256" key="2">
    <source>
        <dbReference type="ARBA" id="ARBA00022525"/>
    </source>
</evidence>
<feature type="region of interest" description="Disordered" evidence="11">
    <location>
        <begin position="102"/>
        <end position="139"/>
    </location>
</feature>
<accession>A0A182HT50</accession>
<dbReference type="PROSITE" id="PS50240">
    <property type="entry name" value="TRYPSIN_DOM"/>
    <property type="match status" value="1"/>
</dbReference>
<comment type="subcellular location">
    <subcellularLocation>
        <location evidence="1">Secreted</location>
    </subcellularLocation>
</comment>
<evidence type="ECO:0000256" key="7">
    <source>
        <dbReference type="ARBA" id="ARBA00023157"/>
    </source>
</evidence>
<evidence type="ECO:0000313" key="15">
    <source>
        <dbReference type="Proteomes" id="UP000075840"/>
    </source>
</evidence>
<organism evidence="14 15">
    <name type="scientific">Anopheles arabiensis</name>
    <name type="common">Mosquito</name>
    <dbReference type="NCBI Taxonomy" id="7173"/>
    <lineage>
        <taxon>Eukaryota</taxon>
        <taxon>Metazoa</taxon>
        <taxon>Ecdysozoa</taxon>
        <taxon>Arthropoda</taxon>
        <taxon>Hexapoda</taxon>
        <taxon>Insecta</taxon>
        <taxon>Pterygota</taxon>
        <taxon>Neoptera</taxon>
        <taxon>Endopterygota</taxon>
        <taxon>Diptera</taxon>
        <taxon>Nematocera</taxon>
        <taxon>Culicoidea</taxon>
        <taxon>Culicidae</taxon>
        <taxon>Anophelinae</taxon>
        <taxon>Anopheles</taxon>
    </lineage>
</organism>
<keyword evidence="5" id="KW-0378">Hydrolase</keyword>
<keyword evidence="15" id="KW-1185">Reference proteome</keyword>
<keyword evidence="4" id="KW-0732">Signal</keyword>
<dbReference type="InterPro" id="IPR001254">
    <property type="entry name" value="Trypsin_dom"/>
</dbReference>
<evidence type="ECO:0000256" key="9">
    <source>
        <dbReference type="ARBA" id="ARBA00068096"/>
    </source>
</evidence>
<keyword evidence="6" id="KW-0720">Serine protease</keyword>
<dbReference type="PROSITE" id="PS00134">
    <property type="entry name" value="TRYPSIN_HIS"/>
    <property type="match status" value="1"/>
</dbReference>
<evidence type="ECO:0000256" key="4">
    <source>
        <dbReference type="ARBA" id="ARBA00022729"/>
    </source>
</evidence>
<keyword evidence="12" id="KW-0812">Transmembrane</keyword>
<feature type="compositionally biased region" description="Basic and acidic residues" evidence="11">
    <location>
        <begin position="102"/>
        <end position="116"/>
    </location>
</feature>
<dbReference type="AlphaFoldDB" id="A0A182HT50"/>
<evidence type="ECO:0000313" key="14">
    <source>
        <dbReference type="EnsemblMetazoa" id="AARA004454-PA"/>
    </source>
</evidence>
<dbReference type="EMBL" id="APCN01000415">
    <property type="status" value="NOT_ANNOTATED_CDS"/>
    <property type="molecule type" value="Genomic_DNA"/>
</dbReference>
<dbReference type="InterPro" id="IPR022700">
    <property type="entry name" value="CLIP"/>
</dbReference>
<dbReference type="SUPFAM" id="SSF50494">
    <property type="entry name" value="Trypsin-like serine proteases"/>
    <property type="match status" value="1"/>
</dbReference>
<dbReference type="VEuPathDB" id="VectorBase:AARA004454"/>
<keyword evidence="12" id="KW-0472">Membrane</keyword>
<dbReference type="GO" id="GO:0005615">
    <property type="term" value="C:extracellular space"/>
    <property type="evidence" value="ECO:0007669"/>
    <property type="project" value="TreeGrafter"/>
</dbReference>
<feature type="domain" description="Peptidase S1" evidence="13">
    <location>
        <begin position="236"/>
        <end position="467"/>
    </location>
</feature>
<keyword evidence="7" id="KW-1015">Disulfide bond</keyword>
<name>A0A182HT50_ANOAR</name>
<dbReference type="EnsemblMetazoa" id="AARA004454-RA">
    <property type="protein sequence ID" value="AARA004454-PA"/>
    <property type="gene ID" value="AARA004454"/>
</dbReference>
<dbReference type="InterPro" id="IPR018114">
    <property type="entry name" value="TRYPSIN_HIS"/>
</dbReference>
<dbReference type="CDD" id="cd00190">
    <property type="entry name" value="Tryp_SPc"/>
    <property type="match status" value="1"/>
</dbReference>
<dbReference type="PANTHER" id="PTHR24264:SF54">
    <property type="entry name" value="PEPTIDASE S1 DOMAIN-CONTAINING PROTEIN"/>
    <property type="match status" value="1"/>
</dbReference>
<dbReference type="SMART" id="SM00020">
    <property type="entry name" value="Tryp_SPc"/>
    <property type="match status" value="1"/>
</dbReference>
<evidence type="ECO:0000256" key="6">
    <source>
        <dbReference type="ARBA" id="ARBA00022825"/>
    </source>
</evidence>
<dbReference type="Gene3D" id="2.40.10.10">
    <property type="entry name" value="Trypsin-like serine proteases"/>
    <property type="match status" value="1"/>
</dbReference>
<dbReference type="Proteomes" id="UP000075840">
    <property type="component" value="Unassembled WGS sequence"/>
</dbReference>
<keyword evidence="3" id="KW-0645">Protease</keyword>
<dbReference type="InterPro" id="IPR050127">
    <property type="entry name" value="Serine_Proteases_S1"/>
</dbReference>
<evidence type="ECO:0000259" key="13">
    <source>
        <dbReference type="PROSITE" id="PS50240"/>
    </source>
</evidence>
<dbReference type="InterPro" id="IPR043504">
    <property type="entry name" value="Peptidase_S1_PA_chymotrypsin"/>
</dbReference>
<dbReference type="InterPro" id="IPR033116">
    <property type="entry name" value="TRYPSIN_SER"/>
</dbReference>
<feature type="transmembrane region" description="Helical" evidence="12">
    <location>
        <begin position="36"/>
        <end position="58"/>
    </location>
</feature>
<dbReference type="PRINTS" id="PR00722">
    <property type="entry name" value="CHYMOTRYPSIN"/>
</dbReference>
<evidence type="ECO:0000256" key="8">
    <source>
        <dbReference type="ARBA" id="ARBA00024195"/>
    </source>
</evidence>
<keyword evidence="2" id="KW-0964">Secreted</keyword>
<dbReference type="FunFam" id="2.40.10.10:FF:000038">
    <property type="entry name" value="Serine protease"/>
    <property type="match status" value="1"/>
</dbReference>
<dbReference type="VEuPathDB" id="VectorBase:AARA21_009542"/>
<dbReference type="GO" id="GO:0006508">
    <property type="term" value="P:proteolysis"/>
    <property type="evidence" value="ECO:0007669"/>
    <property type="project" value="UniProtKB-KW"/>
</dbReference>
<keyword evidence="12" id="KW-1133">Transmembrane helix</keyword>
<dbReference type="SMART" id="SM00680">
    <property type="entry name" value="CLIP"/>
    <property type="match status" value="1"/>
</dbReference>
<dbReference type="GO" id="GO:0004252">
    <property type="term" value="F:serine-type endopeptidase activity"/>
    <property type="evidence" value="ECO:0007669"/>
    <property type="project" value="InterPro"/>
</dbReference>
<dbReference type="PROSITE" id="PS00135">
    <property type="entry name" value="TRYPSIN_SER"/>
    <property type="match status" value="1"/>
</dbReference>
<protein>
    <recommendedName>
        <fullName evidence="9">Phenoloxidase-activating factor 2</fullName>
    </recommendedName>
    <alternativeName>
        <fullName evidence="10">Prophenoloxidase-activating factor II</fullName>
    </alternativeName>
</protein>
<dbReference type="PANTHER" id="PTHR24264">
    <property type="entry name" value="TRYPSIN-RELATED"/>
    <property type="match status" value="1"/>
</dbReference>
<proteinExistence type="inferred from homology"/>
<dbReference type="InterPro" id="IPR001314">
    <property type="entry name" value="Peptidase_S1A"/>
</dbReference>
<evidence type="ECO:0000256" key="12">
    <source>
        <dbReference type="SAM" id="Phobius"/>
    </source>
</evidence>
<evidence type="ECO:0000256" key="10">
    <source>
        <dbReference type="ARBA" id="ARBA00076468"/>
    </source>
</evidence>
<evidence type="ECO:0000256" key="3">
    <source>
        <dbReference type="ARBA" id="ARBA00022670"/>
    </source>
</evidence>
<evidence type="ECO:0000256" key="5">
    <source>
        <dbReference type="ARBA" id="ARBA00022801"/>
    </source>
</evidence>
<evidence type="ECO:0000256" key="11">
    <source>
        <dbReference type="SAM" id="MobiDB-lite"/>
    </source>
</evidence>
<dbReference type="Pfam" id="PF00089">
    <property type="entry name" value="Trypsin"/>
    <property type="match status" value="1"/>
</dbReference>
<comment type="similarity">
    <text evidence="8">Belongs to the peptidase S1 family. CLIP subfamily.</text>
</comment>
<reference evidence="14" key="1">
    <citation type="submission" date="2022-08" db="UniProtKB">
        <authorList>
            <consortium name="EnsemblMetazoa"/>
        </authorList>
    </citation>
    <scope>IDENTIFICATION</scope>
    <source>
        <strain evidence="14">Dongola</strain>
    </source>
</reference>
<sequence>QGSKRWASVSWDALVRCRECKLPHVNTVWYNFRMTLTLQVAVPALLFFASTVYGLSIVRDQDTIGQLFNVNDIDQTLVEEDHGVAGVAIPKVHRLNFAERKQQRQSKHLDLNELERKRRATEGNGGKSSTKGKECRTRAGEKGHCTRYQSCKGPELKDNVWSVLQHLCIVEGISVGICCPDVVQDGNGPEFSVRLPATADSYDDVDGLGDGPTARDATVRPEERGCGLSTKQLSKIAGGRPADSNEWPWMVALVSSRASFCGGVLITDRHVLTAAHCVMNLKLTQFVVRLGEYDFKQFNETRYRDFRVAEIRAHADFDQISYENDIAMLKLIQPSFFNSYIWPICMPPLDDAWTGYQAVVTGWGTQFFGGPHSPVLMEVRIPIWSNQECQEVYVNRIYNTTLCAGEYDGGKDSCQGDSGGPLMIQLPNRRWAVVGIVSWGIRCGEANHPGIYTRVSSYVRWIIENAVF</sequence>